<name>Q7S6Y6_NEUCR</name>
<dbReference type="InterPro" id="IPR019800">
    <property type="entry name" value="Glyco_hydro_3_AS"/>
</dbReference>
<dbReference type="FunFam" id="3.20.20.300:FF:000002">
    <property type="entry name" value="Probable beta-glucosidase"/>
    <property type="match status" value="1"/>
</dbReference>
<evidence type="ECO:0000256" key="3">
    <source>
        <dbReference type="ARBA" id="ARBA00004987"/>
    </source>
</evidence>
<dbReference type="GO" id="GO:0005576">
    <property type="term" value="C:extracellular region"/>
    <property type="evidence" value="ECO:0007669"/>
    <property type="project" value="UniProtKB-SubCell"/>
</dbReference>
<accession>Q7S6Y6</accession>
<dbReference type="PANTHER" id="PTHR42715:SF5">
    <property type="entry name" value="BETA-GLUCOSIDASE M-RELATED"/>
    <property type="match status" value="1"/>
</dbReference>
<dbReference type="Proteomes" id="UP000001805">
    <property type="component" value="Chromosome 5, Linkage Group VI"/>
</dbReference>
<evidence type="ECO:0000256" key="12">
    <source>
        <dbReference type="ARBA" id="ARBA00023326"/>
    </source>
</evidence>
<keyword evidence="6" id="KW-0732">Signal</keyword>
<dbReference type="Pfam" id="PF14310">
    <property type="entry name" value="Fn3-like"/>
    <property type="match status" value="1"/>
</dbReference>
<evidence type="ECO:0000259" key="14">
    <source>
        <dbReference type="SMART" id="SM01217"/>
    </source>
</evidence>
<dbReference type="GO" id="GO:0009251">
    <property type="term" value="P:glucan catabolic process"/>
    <property type="evidence" value="ECO:0000318"/>
    <property type="project" value="GO_Central"/>
</dbReference>
<feature type="domain" description="Fibronectin type III-like" evidence="14">
    <location>
        <begin position="786"/>
        <end position="862"/>
    </location>
</feature>
<dbReference type="InterPro" id="IPR017853">
    <property type="entry name" value="GH"/>
</dbReference>
<dbReference type="AlphaFoldDB" id="Q7S6Y6"/>
<dbReference type="Gene3D" id="3.40.50.1700">
    <property type="entry name" value="Glycoside hydrolase family 3 C-terminal domain"/>
    <property type="match status" value="1"/>
</dbReference>
<dbReference type="Gene3D" id="2.60.40.10">
    <property type="entry name" value="Immunoglobulins"/>
    <property type="match status" value="1"/>
</dbReference>
<dbReference type="SMR" id="Q7S6Y6"/>
<dbReference type="InParanoid" id="Q7S6Y6"/>
<dbReference type="SUPFAM" id="SSF51445">
    <property type="entry name" value="(Trans)glycosidases"/>
    <property type="match status" value="1"/>
</dbReference>
<evidence type="ECO:0000256" key="2">
    <source>
        <dbReference type="ARBA" id="ARBA00004613"/>
    </source>
</evidence>
<keyword evidence="5" id="KW-0964">Secreted</keyword>
<dbReference type="PRINTS" id="PR00133">
    <property type="entry name" value="GLHYDRLASE3"/>
</dbReference>
<dbReference type="Pfam" id="PF01915">
    <property type="entry name" value="Glyco_hydro_3_C"/>
    <property type="match status" value="1"/>
</dbReference>
<dbReference type="InterPro" id="IPR026891">
    <property type="entry name" value="Fn3-like"/>
</dbReference>
<organism evidence="15 16">
    <name type="scientific">Neurospora crassa (strain ATCC 24698 / 74-OR23-1A / CBS 708.71 / DSM 1257 / FGSC 987)</name>
    <dbReference type="NCBI Taxonomy" id="367110"/>
    <lineage>
        <taxon>Eukaryota</taxon>
        <taxon>Fungi</taxon>
        <taxon>Dikarya</taxon>
        <taxon>Ascomycota</taxon>
        <taxon>Pezizomycotina</taxon>
        <taxon>Sordariomycetes</taxon>
        <taxon>Sordariomycetidae</taxon>
        <taxon>Sordariales</taxon>
        <taxon>Sordariaceae</taxon>
        <taxon>Neurospora</taxon>
    </lineage>
</organism>
<evidence type="ECO:0000256" key="13">
    <source>
        <dbReference type="RuleBase" id="RU361161"/>
    </source>
</evidence>
<evidence type="ECO:0000313" key="16">
    <source>
        <dbReference type="Proteomes" id="UP000001805"/>
    </source>
</evidence>
<keyword evidence="7 13" id="KW-0378">Hydrolase</keyword>
<dbReference type="EMBL" id="CM002241">
    <property type="protein sequence ID" value="EAA31303.2"/>
    <property type="molecule type" value="Genomic_DNA"/>
</dbReference>
<evidence type="ECO:0000256" key="7">
    <source>
        <dbReference type="ARBA" id="ARBA00022801"/>
    </source>
</evidence>
<evidence type="ECO:0000256" key="8">
    <source>
        <dbReference type="ARBA" id="ARBA00023001"/>
    </source>
</evidence>
<dbReference type="GO" id="GO:0008422">
    <property type="term" value="F:beta-glucosidase activity"/>
    <property type="evidence" value="ECO:0000318"/>
    <property type="project" value="GO_Central"/>
</dbReference>
<evidence type="ECO:0000256" key="10">
    <source>
        <dbReference type="ARBA" id="ARBA00023277"/>
    </source>
</evidence>
<dbReference type="SMART" id="SM01217">
    <property type="entry name" value="Fn3_like"/>
    <property type="match status" value="1"/>
</dbReference>
<dbReference type="InterPro" id="IPR036962">
    <property type="entry name" value="Glyco_hydro_3_N_sf"/>
</dbReference>
<dbReference type="PaxDb" id="5141-EFNCRP00000005496"/>
<keyword evidence="10 13" id="KW-0119">Carbohydrate metabolism</keyword>
<dbReference type="PROSITE" id="PS00775">
    <property type="entry name" value="GLYCOSYL_HYDROL_F3"/>
    <property type="match status" value="1"/>
</dbReference>
<keyword evidence="11 13" id="KW-0326">Glycosidase</keyword>
<keyword evidence="16" id="KW-1185">Reference proteome</keyword>
<dbReference type="InterPro" id="IPR013783">
    <property type="entry name" value="Ig-like_fold"/>
</dbReference>
<keyword evidence="9" id="KW-0325">Glycoprotein</keyword>
<comment type="pathway">
    <text evidence="3 13">Glycan metabolism; cellulose degradation.</text>
</comment>
<dbReference type="Pfam" id="PF00933">
    <property type="entry name" value="Glyco_hydro_3"/>
    <property type="match status" value="1"/>
</dbReference>
<dbReference type="InterPro" id="IPR036881">
    <property type="entry name" value="Glyco_hydro_3_C_sf"/>
</dbReference>
<sequence length="873" mass="94901">MVDYLTKVILENLRNAFIQLTTTIMNHLSSLYEQLLRLPTSLPGPGYFANQAKEVVFSMKGAVALICTAVSLQSCSSLPSSSSSSSSTSSSQHHDGQHPSELPYYGLSPPFYPTPVANGTSSSRWSSAYQHALALTSQMTLLELQNLTRGFPGPCVGNTGSIDRLSIPPLCFYDGPSGVRGQEFASAFPAGIHLAATWDADLMYRYGRAVGAEYRGKGVNIALGPLAGPLGRVAKGGRNWEGLGSDPYLAGVGMGRIVEGVQGEGVIATAKHFLLNEQEYRRRWGQDAPDGEGHAISANVGDRALREYVWPFMDALRAGAGAVMCGYNRANHSYVCQNSKLLNGILKTELGFEGFVVTDWDAQMSGVASANAGADMVMPRDGFWGEKLIEAVKNGSVAEERLNDMATRVLAAWLYAGQDDGTYPPVGVAPGGELPGPVDVQADHADLIREIGAAGTVLVKNINGTLPLTRPKFLCVYGYDAIVKSTPWENPDRYGGGYDVNRGWTTFNGTLITGGGSGSSTPPYVVSPFEALSHRIRKDRGMLRWDFHSANPSQQYLNADACLVFINAYASEMSDRPALSDTFSDDLVLNIASWCSQTIVIVHSAGIRLVDPWISHPNVTAVLMAGLPGQESGNSLVDILYGDVNPSGRLPYTIAKKESDYGHLLNPSTGQEEEGGDPFFPEDNFVEGLHIDYRFFDRHGIAPRFEFGFGLSYTTFSYSDLQIYVSIAPGVVQETTMPSLAATTRFAEFPDPDTPVIQGGHPDLWETLFVVRCRVENSGGKYEGREVVQLYVGIPALNEGGEDKETPVRQLRGFKRVGPLAPGEDGEAEFELTRRDLSVWDVEMQQWRLRRGKYKIWVGASSRDLRLSGTFDI</sequence>
<dbReference type="Gene3D" id="3.20.20.300">
    <property type="entry name" value="Glycoside hydrolase, family 3, N-terminal domain"/>
    <property type="match status" value="1"/>
</dbReference>
<evidence type="ECO:0000313" key="15">
    <source>
        <dbReference type="EMBL" id="EAA31303.2"/>
    </source>
</evidence>
<dbReference type="InterPro" id="IPR002772">
    <property type="entry name" value="Glyco_hydro_3_C"/>
</dbReference>
<dbReference type="GO" id="GO:0030245">
    <property type="term" value="P:cellulose catabolic process"/>
    <property type="evidence" value="ECO:0007669"/>
    <property type="project" value="UniProtKB-UniPathway"/>
</dbReference>
<evidence type="ECO:0000256" key="1">
    <source>
        <dbReference type="ARBA" id="ARBA00000448"/>
    </source>
</evidence>
<dbReference type="UniPathway" id="UPA00696"/>
<comment type="subcellular location">
    <subcellularLocation>
        <location evidence="2">Secreted</location>
    </subcellularLocation>
</comment>
<dbReference type="KEGG" id="ncr:NCU05577"/>
<gene>
    <name evidence="15" type="primary">gh3-5</name>
    <name evidence="15" type="ORF">NCU05577</name>
</gene>
<dbReference type="InterPro" id="IPR001764">
    <property type="entry name" value="Glyco_hydro_3_N"/>
</dbReference>
<keyword evidence="12 13" id="KW-0624">Polysaccharide degradation</keyword>
<dbReference type="GeneID" id="3876701"/>
<comment type="similarity">
    <text evidence="4 13">Belongs to the glycosyl hydrolase 3 family.</text>
</comment>
<evidence type="ECO:0000256" key="5">
    <source>
        <dbReference type="ARBA" id="ARBA00022525"/>
    </source>
</evidence>
<keyword evidence="8" id="KW-0136">Cellulose degradation</keyword>
<evidence type="ECO:0000256" key="9">
    <source>
        <dbReference type="ARBA" id="ARBA00023180"/>
    </source>
</evidence>
<dbReference type="STRING" id="367110.Q7S6Y6"/>
<dbReference type="FunFam" id="2.60.40.10:FF:000757">
    <property type="entry name" value="Beta-glucosidase G"/>
    <property type="match status" value="1"/>
</dbReference>
<dbReference type="VEuPathDB" id="FungiDB:NCU05577"/>
<evidence type="ECO:0000256" key="4">
    <source>
        <dbReference type="ARBA" id="ARBA00005336"/>
    </source>
</evidence>
<evidence type="ECO:0000256" key="11">
    <source>
        <dbReference type="ARBA" id="ARBA00023295"/>
    </source>
</evidence>
<reference evidence="15 16" key="1">
    <citation type="journal article" date="2003" name="Nature">
        <title>The genome sequence of the filamentous fungus Neurospora crassa.</title>
        <authorList>
            <person name="Galagan J.E."/>
            <person name="Calvo S.E."/>
            <person name="Borkovich K.A."/>
            <person name="Selker E.U."/>
            <person name="Read N.D."/>
            <person name="Jaffe D."/>
            <person name="FitzHugh W."/>
            <person name="Ma L.J."/>
            <person name="Smirnov S."/>
            <person name="Purcell S."/>
            <person name="Rehman B."/>
            <person name="Elkins T."/>
            <person name="Engels R."/>
            <person name="Wang S."/>
            <person name="Nielsen C.B."/>
            <person name="Butler J."/>
            <person name="Endrizzi M."/>
            <person name="Qui D."/>
            <person name="Ianakiev P."/>
            <person name="Bell-Pedersen D."/>
            <person name="Nelson M.A."/>
            <person name="Werner-Washburne M."/>
            <person name="Selitrennikoff C.P."/>
            <person name="Kinsey J.A."/>
            <person name="Braun E.L."/>
            <person name="Zelter A."/>
            <person name="Schulte U."/>
            <person name="Kothe G.O."/>
            <person name="Jedd G."/>
            <person name="Mewes W."/>
            <person name="Staben C."/>
            <person name="Marcotte E."/>
            <person name="Greenberg D."/>
            <person name="Roy A."/>
            <person name="Foley K."/>
            <person name="Naylor J."/>
            <person name="Stange-Thomann N."/>
            <person name="Barrett R."/>
            <person name="Gnerre S."/>
            <person name="Kamal M."/>
            <person name="Kamvysselis M."/>
            <person name="Mauceli E."/>
            <person name="Bielke C."/>
            <person name="Rudd S."/>
            <person name="Frishman D."/>
            <person name="Krystofova S."/>
            <person name="Rasmussen C."/>
            <person name="Metzenberg R.L."/>
            <person name="Perkins D.D."/>
            <person name="Kroken S."/>
            <person name="Cogoni C."/>
            <person name="Macino G."/>
            <person name="Catcheside D."/>
            <person name="Li W."/>
            <person name="Pratt R.J."/>
            <person name="Osmani S.A."/>
            <person name="DeSouza C.P."/>
            <person name="Glass L."/>
            <person name="Orbach M.J."/>
            <person name="Berglund J.A."/>
            <person name="Voelker R."/>
            <person name="Yarden O."/>
            <person name="Plamann M."/>
            <person name="Seiler S."/>
            <person name="Dunlap J."/>
            <person name="Radford A."/>
            <person name="Aramayo R."/>
            <person name="Natvig D.O."/>
            <person name="Alex L.A."/>
            <person name="Mannhaupt G."/>
            <person name="Ebbole D.J."/>
            <person name="Freitag M."/>
            <person name="Paulsen I."/>
            <person name="Sachs M.S."/>
            <person name="Lander E.S."/>
            <person name="Nusbaum C."/>
            <person name="Birren B."/>
        </authorList>
    </citation>
    <scope>NUCLEOTIDE SEQUENCE [LARGE SCALE GENOMIC DNA]</scope>
    <source>
        <strain evidence="16">ATCC 24698 / 74-OR23-1A / CBS 708.71 / DSM 1257 / FGSC 987</strain>
    </source>
</reference>
<comment type="catalytic activity">
    <reaction evidence="1 13">
        <text>Hydrolysis of terminal, non-reducing beta-D-glucosyl residues with release of beta-D-glucose.</text>
        <dbReference type="EC" id="3.2.1.21"/>
    </reaction>
</comment>
<dbReference type="RefSeq" id="XP_960539.2">
    <property type="nucleotide sequence ID" value="XM_955446.2"/>
</dbReference>
<dbReference type="InterPro" id="IPR050288">
    <property type="entry name" value="Cellulose_deg_GH3"/>
</dbReference>
<dbReference type="EC" id="3.2.1.21" evidence="13"/>
<protein>
    <recommendedName>
        <fullName evidence="13">beta-glucosidase</fullName>
        <ecNumber evidence="13">3.2.1.21</ecNumber>
    </recommendedName>
</protein>
<dbReference type="OrthoDB" id="416222at2759"/>
<evidence type="ECO:0000256" key="6">
    <source>
        <dbReference type="ARBA" id="ARBA00022729"/>
    </source>
</evidence>
<proteinExistence type="inferred from homology"/>
<dbReference type="PANTHER" id="PTHR42715">
    <property type="entry name" value="BETA-GLUCOSIDASE"/>
    <property type="match status" value="1"/>
</dbReference>
<dbReference type="HOGENOM" id="CLU_004542_2_1_1"/>
<dbReference type="FunFam" id="3.40.50.1700:FF:000008">
    <property type="entry name" value="Beta-glucosidase"/>
    <property type="match status" value="1"/>
</dbReference>
<dbReference type="SUPFAM" id="SSF52279">
    <property type="entry name" value="Beta-D-glucan exohydrolase, C-terminal domain"/>
    <property type="match status" value="1"/>
</dbReference>